<dbReference type="AlphaFoldDB" id="A0A4C1WUW6"/>
<dbReference type="Proteomes" id="UP000299102">
    <property type="component" value="Unassembled WGS sequence"/>
</dbReference>
<keyword evidence="2" id="KW-1185">Reference proteome</keyword>
<sequence>MVHLAAESTLAPTAESTIAILFFFLTEKTYFIPDQSACLPSDRLTNCAGVMDAAACAESGPRGRDRAQIVVVLPPGHTERNNISRNIDATKELEERLTATTETSIRNETILIKSCMITVGASSFLTLRALVQLGAGGRLLTIVAADSARLGRTYSEKLAIIVYHEAVLEVLENWSADLRALKINFAPPRPKLAPAP</sequence>
<proteinExistence type="predicted"/>
<protein>
    <submittedName>
        <fullName evidence="1">Uncharacterized protein</fullName>
    </submittedName>
</protein>
<gene>
    <name evidence="1" type="ORF">EVAR_47186_1</name>
</gene>
<name>A0A4C1WUW6_EUMVA</name>
<dbReference type="EMBL" id="BGZK01000652">
    <property type="protein sequence ID" value="GBP54683.1"/>
    <property type="molecule type" value="Genomic_DNA"/>
</dbReference>
<accession>A0A4C1WUW6</accession>
<organism evidence="1 2">
    <name type="scientific">Eumeta variegata</name>
    <name type="common">Bagworm moth</name>
    <name type="synonym">Eumeta japonica</name>
    <dbReference type="NCBI Taxonomy" id="151549"/>
    <lineage>
        <taxon>Eukaryota</taxon>
        <taxon>Metazoa</taxon>
        <taxon>Ecdysozoa</taxon>
        <taxon>Arthropoda</taxon>
        <taxon>Hexapoda</taxon>
        <taxon>Insecta</taxon>
        <taxon>Pterygota</taxon>
        <taxon>Neoptera</taxon>
        <taxon>Endopterygota</taxon>
        <taxon>Lepidoptera</taxon>
        <taxon>Glossata</taxon>
        <taxon>Ditrysia</taxon>
        <taxon>Tineoidea</taxon>
        <taxon>Psychidae</taxon>
        <taxon>Oiketicinae</taxon>
        <taxon>Eumeta</taxon>
    </lineage>
</organism>
<evidence type="ECO:0000313" key="1">
    <source>
        <dbReference type="EMBL" id="GBP54683.1"/>
    </source>
</evidence>
<evidence type="ECO:0000313" key="2">
    <source>
        <dbReference type="Proteomes" id="UP000299102"/>
    </source>
</evidence>
<reference evidence="1 2" key="1">
    <citation type="journal article" date="2019" name="Commun. Biol.">
        <title>The bagworm genome reveals a unique fibroin gene that provides high tensile strength.</title>
        <authorList>
            <person name="Kono N."/>
            <person name="Nakamura H."/>
            <person name="Ohtoshi R."/>
            <person name="Tomita M."/>
            <person name="Numata K."/>
            <person name="Arakawa K."/>
        </authorList>
    </citation>
    <scope>NUCLEOTIDE SEQUENCE [LARGE SCALE GENOMIC DNA]</scope>
</reference>
<comment type="caution">
    <text evidence="1">The sequence shown here is derived from an EMBL/GenBank/DDBJ whole genome shotgun (WGS) entry which is preliminary data.</text>
</comment>